<keyword evidence="3" id="KW-0804">Transcription</keyword>
<dbReference type="SUPFAM" id="SSF51206">
    <property type="entry name" value="cAMP-binding domain-like"/>
    <property type="match status" value="1"/>
</dbReference>
<dbReference type="GeneID" id="49407845"/>
<dbReference type="InterPro" id="IPR036390">
    <property type="entry name" value="WH_DNA-bd_sf"/>
</dbReference>
<organism evidence="6 9">
    <name type="scientific">Phascolarctobacterium faecium</name>
    <dbReference type="NCBI Taxonomy" id="33025"/>
    <lineage>
        <taxon>Bacteria</taxon>
        <taxon>Bacillati</taxon>
        <taxon>Bacillota</taxon>
        <taxon>Negativicutes</taxon>
        <taxon>Acidaminococcales</taxon>
        <taxon>Acidaminococcaceae</taxon>
        <taxon>Phascolarctobacterium</taxon>
    </lineage>
</organism>
<evidence type="ECO:0000313" key="9">
    <source>
        <dbReference type="Proteomes" id="UP000484547"/>
    </source>
</evidence>
<evidence type="ECO:0000256" key="1">
    <source>
        <dbReference type="ARBA" id="ARBA00023015"/>
    </source>
</evidence>
<keyword evidence="8" id="KW-1185">Reference proteome</keyword>
<comment type="caution">
    <text evidence="6">The sequence shown here is derived from an EMBL/GenBank/DDBJ whole genome shotgun (WGS) entry which is preliminary data.</text>
</comment>
<dbReference type="RefSeq" id="WP_113077782.1">
    <property type="nucleotide sequence ID" value="NZ_AP019004.1"/>
</dbReference>
<dbReference type="GO" id="GO:0003677">
    <property type="term" value="F:DNA binding"/>
    <property type="evidence" value="ECO:0007669"/>
    <property type="project" value="UniProtKB-KW"/>
</dbReference>
<dbReference type="AlphaFoldDB" id="A0A3G9GT26"/>
<name>A0A3G9GT26_9FIRM</name>
<dbReference type="InterPro" id="IPR018490">
    <property type="entry name" value="cNMP-bd_dom_sf"/>
</dbReference>
<evidence type="ECO:0000313" key="6">
    <source>
        <dbReference type="EMBL" id="MTT76624.1"/>
    </source>
</evidence>
<dbReference type="InterPro" id="IPR012318">
    <property type="entry name" value="HTH_CRP"/>
</dbReference>
<dbReference type="PROSITE" id="PS51063">
    <property type="entry name" value="HTH_CRP_2"/>
    <property type="match status" value="1"/>
</dbReference>
<evidence type="ECO:0000313" key="8">
    <source>
        <dbReference type="Proteomes" id="UP000443070"/>
    </source>
</evidence>
<dbReference type="OrthoDB" id="9774616at2"/>
<dbReference type="GO" id="GO:0006355">
    <property type="term" value="P:regulation of DNA-templated transcription"/>
    <property type="evidence" value="ECO:0007669"/>
    <property type="project" value="InterPro"/>
</dbReference>
<evidence type="ECO:0000259" key="5">
    <source>
        <dbReference type="PROSITE" id="PS51063"/>
    </source>
</evidence>
<dbReference type="Proteomes" id="UP000443070">
    <property type="component" value="Unassembled WGS sequence"/>
</dbReference>
<dbReference type="SUPFAM" id="SSF46785">
    <property type="entry name" value="Winged helix' DNA-binding domain"/>
    <property type="match status" value="1"/>
</dbReference>
<dbReference type="InterPro" id="IPR000595">
    <property type="entry name" value="cNMP-bd_dom"/>
</dbReference>
<dbReference type="Gene3D" id="2.60.120.10">
    <property type="entry name" value="Jelly Rolls"/>
    <property type="match status" value="1"/>
</dbReference>
<sequence>MDKYLQIIASASLFRGIAKTEIAAVLQNLDAQLRVYPRNSFIWQLGEQVTTAGFVVAGSVHILREDYWGRQNILAQLGCGHLFGEVYACLRQVPLTVSVAAPNGATVIFLDIKRLLAGSARSEAENRLLHNLLLLMAERNLFLTQKMEYLTKRTTREKLLAYLSEQARLQQSNKLTIPFNRQQLADFLAVDRSAMSGELSKMQADGLIRYKKNNFELLQK</sequence>
<protein>
    <submittedName>
        <fullName evidence="6">Helix-turn-helix domain-containing protein</fullName>
    </submittedName>
</protein>
<dbReference type="PROSITE" id="PS50042">
    <property type="entry name" value="CNMP_BINDING_3"/>
    <property type="match status" value="1"/>
</dbReference>
<keyword evidence="1" id="KW-0805">Transcription regulation</keyword>
<dbReference type="CDD" id="cd00038">
    <property type="entry name" value="CAP_ED"/>
    <property type="match status" value="1"/>
</dbReference>
<accession>A0A3G9GT26</accession>
<evidence type="ECO:0000313" key="7">
    <source>
        <dbReference type="EMBL" id="MTU04755.1"/>
    </source>
</evidence>
<dbReference type="EMBL" id="WNBM01000010">
    <property type="protein sequence ID" value="MTT76624.1"/>
    <property type="molecule type" value="Genomic_DNA"/>
</dbReference>
<dbReference type="InterPro" id="IPR014710">
    <property type="entry name" value="RmlC-like_jellyroll"/>
</dbReference>
<dbReference type="Pfam" id="PF13545">
    <property type="entry name" value="HTH_Crp_2"/>
    <property type="match status" value="1"/>
</dbReference>
<feature type="domain" description="Cyclic nucleotide-binding" evidence="4">
    <location>
        <begin position="13"/>
        <end position="111"/>
    </location>
</feature>
<dbReference type="SMART" id="SM00100">
    <property type="entry name" value="cNMP"/>
    <property type="match status" value="1"/>
</dbReference>
<evidence type="ECO:0000256" key="2">
    <source>
        <dbReference type="ARBA" id="ARBA00023125"/>
    </source>
</evidence>
<proteinExistence type="predicted"/>
<evidence type="ECO:0000256" key="3">
    <source>
        <dbReference type="ARBA" id="ARBA00023163"/>
    </source>
</evidence>
<feature type="domain" description="HTH crp-type" evidence="5">
    <location>
        <begin position="153"/>
        <end position="220"/>
    </location>
</feature>
<reference evidence="8 9" key="1">
    <citation type="journal article" date="2019" name="Nat. Med.">
        <title>A library of human gut bacterial isolates paired with longitudinal multiomics data enables mechanistic microbiome research.</title>
        <authorList>
            <person name="Poyet M."/>
            <person name="Groussin M."/>
            <person name="Gibbons S.M."/>
            <person name="Avila-Pacheco J."/>
            <person name="Jiang X."/>
            <person name="Kearney S.M."/>
            <person name="Perrotta A.R."/>
            <person name="Berdy B."/>
            <person name="Zhao S."/>
            <person name="Lieberman T.D."/>
            <person name="Swanson P.K."/>
            <person name="Smith M."/>
            <person name="Roesemann S."/>
            <person name="Alexander J.E."/>
            <person name="Rich S.A."/>
            <person name="Livny J."/>
            <person name="Vlamakis H."/>
            <person name="Clish C."/>
            <person name="Bullock K."/>
            <person name="Deik A."/>
            <person name="Scott J."/>
            <person name="Pierce K.A."/>
            <person name="Xavier R.J."/>
            <person name="Alm E.J."/>
        </authorList>
    </citation>
    <scope>NUCLEOTIDE SEQUENCE [LARGE SCALE GENOMIC DNA]</scope>
    <source>
        <strain evidence="6 9">BIOML-A13</strain>
        <strain evidence="7 8">BIOML-A3</strain>
    </source>
</reference>
<gene>
    <name evidence="6" type="ORF">GMD11_10155</name>
    <name evidence="7" type="ORF">GMD18_10145</name>
</gene>
<keyword evidence="2" id="KW-0238">DNA-binding</keyword>
<dbReference type="EMBL" id="WNBW01000011">
    <property type="protein sequence ID" value="MTU04755.1"/>
    <property type="molecule type" value="Genomic_DNA"/>
</dbReference>
<dbReference type="Proteomes" id="UP000484547">
    <property type="component" value="Unassembled WGS sequence"/>
</dbReference>
<dbReference type="Pfam" id="PF00027">
    <property type="entry name" value="cNMP_binding"/>
    <property type="match status" value="1"/>
</dbReference>
<evidence type="ECO:0000259" key="4">
    <source>
        <dbReference type="PROSITE" id="PS50042"/>
    </source>
</evidence>